<dbReference type="AlphaFoldDB" id="A0A428G0C3"/>
<dbReference type="SUPFAM" id="SSF81345">
    <property type="entry name" value="ABC transporter involved in vitamin B12 uptake, BtuC"/>
    <property type="match status" value="1"/>
</dbReference>
<feature type="transmembrane region" description="Helical" evidence="7">
    <location>
        <begin position="86"/>
        <end position="106"/>
    </location>
</feature>
<dbReference type="CDD" id="cd06550">
    <property type="entry name" value="TM_ABC_iron-siderophores_like"/>
    <property type="match status" value="1"/>
</dbReference>
<dbReference type="EMBL" id="RJPH01000006">
    <property type="protein sequence ID" value="RSJ68329.1"/>
    <property type="molecule type" value="Genomic_DNA"/>
</dbReference>
<feature type="transmembrane region" description="Helical" evidence="7">
    <location>
        <begin position="45"/>
        <end position="74"/>
    </location>
</feature>
<evidence type="ECO:0000256" key="7">
    <source>
        <dbReference type="SAM" id="Phobius"/>
    </source>
</evidence>
<keyword evidence="6" id="KW-0813">Transport</keyword>
<dbReference type="PANTHER" id="PTHR30477">
    <property type="entry name" value="ABC-TRANSPORTER METAL-BINDING PROTEIN"/>
    <property type="match status" value="1"/>
</dbReference>
<dbReference type="Pfam" id="PF00950">
    <property type="entry name" value="ABC-3"/>
    <property type="match status" value="1"/>
</dbReference>
<feature type="transmembrane region" description="Helical" evidence="7">
    <location>
        <begin position="245"/>
        <end position="263"/>
    </location>
</feature>
<keyword evidence="3 6" id="KW-0812">Transmembrane</keyword>
<feature type="transmembrane region" description="Helical" evidence="7">
    <location>
        <begin position="219"/>
        <end position="239"/>
    </location>
</feature>
<comment type="similarity">
    <text evidence="2 6">Belongs to the ABC-3 integral membrane protein family.</text>
</comment>
<evidence type="ECO:0000256" key="3">
    <source>
        <dbReference type="ARBA" id="ARBA00022692"/>
    </source>
</evidence>
<evidence type="ECO:0000256" key="4">
    <source>
        <dbReference type="ARBA" id="ARBA00022989"/>
    </source>
</evidence>
<organism evidence="8 9">
    <name type="scientific">Streptococcus oralis subsp. dentisani</name>
    <dbReference type="NCBI Taxonomy" id="1458253"/>
    <lineage>
        <taxon>Bacteria</taxon>
        <taxon>Bacillati</taxon>
        <taxon>Bacillota</taxon>
        <taxon>Bacilli</taxon>
        <taxon>Lactobacillales</taxon>
        <taxon>Streptococcaceae</taxon>
        <taxon>Streptococcus</taxon>
    </lineage>
</organism>
<gene>
    <name evidence="8" type="primary">znuB</name>
    <name evidence="8" type="ORF">D8805_05520</name>
</gene>
<feature type="transmembrane region" description="Helical" evidence="7">
    <location>
        <begin position="176"/>
        <end position="198"/>
    </location>
</feature>
<feature type="transmembrane region" description="Helical" evidence="7">
    <location>
        <begin position="133"/>
        <end position="156"/>
    </location>
</feature>
<evidence type="ECO:0000313" key="8">
    <source>
        <dbReference type="EMBL" id="RSJ68329.1"/>
    </source>
</evidence>
<evidence type="ECO:0000313" key="9">
    <source>
        <dbReference type="Proteomes" id="UP000278274"/>
    </source>
</evidence>
<name>A0A428G0C3_STROR</name>
<feature type="transmembrane region" description="Helical" evidence="7">
    <location>
        <begin position="12"/>
        <end position="33"/>
    </location>
</feature>
<dbReference type="RefSeq" id="WP_125416095.1">
    <property type="nucleotide sequence ID" value="NZ_RJPH01000006.1"/>
</dbReference>
<accession>A0A428G0C3</accession>
<evidence type="ECO:0000256" key="2">
    <source>
        <dbReference type="ARBA" id="ARBA00008034"/>
    </source>
</evidence>
<dbReference type="InterPro" id="IPR037294">
    <property type="entry name" value="ABC_BtuC-like"/>
</dbReference>
<keyword evidence="5 7" id="KW-0472">Membrane</keyword>
<keyword evidence="4 7" id="KW-1133">Transmembrane helix</keyword>
<evidence type="ECO:0000256" key="6">
    <source>
        <dbReference type="RuleBase" id="RU003943"/>
    </source>
</evidence>
<dbReference type="Gene3D" id="1.10.3470.10">
    <property type="entry name" value="ABC transporter involved in vitamin B12 uptake, BtuC"/>
    <property type="match status" value="1"/>
</dbReference>
<dbReference type="GO" id="GO:0010043">
    <property type="term" value="P:response to zinc ion"/>
    <property type="evidence" value="ECO:0007669"/>
    <property type="project" value="TreeGrafter"/>
</dbReference>
<dbReference type="FunFam" id="1.10.3470.10:FF:000008">
    <property type="entry name" value="Zinc ABC transporter, permease protein"/>
    <property type="match status" value="1"/>
</dbReference>
<dbReference type="Proteomes" id="UP000278274">
    <property type="component" value="Unassembled WGS sequence"/>
</dbReference>
<evidence type="ECO:0000256" key="5">
    <source>
        <dbReference type="ARBA" id="ARBA00023136"/>
    </source>
</evidence>
<dbReference type="PANTHER" id="PTHR30477:SF0">
    <property type="entry name" value="METAL TRANSPORT SYSTEM MEMBRANE PROTEIN TM_0125-RELATED"/>
    <property type="match status" value="1"/>
</dbReference>
<dbReference type="GO" id="GO:0055085">
    <property type="term" value="P:transmembrane transport"/>
    <property type="evidence" value="ECO:0007669"/>
    <property type="project" value="InterPro"/>
</dbReference>
<proteinExistence type="inferred from homology"/>
<dbReference type="GO" id="GO:0043190">
    <property type="term" value="C:ATP-binding cassette (ABC) transporter complex"/>
    <property type="evidence" value="ECO:0007669"/>
    <property type="project" value="InterPro"/>
</dbReference>
<comment type="subcellular location">
    <subcellularLocation>
        <location evidence="6">Cell membrane</location>
        <topology evidence="6">Multi-pass membrane protein</topology>
    </subcellularLocation>
    <subcellularLocation>
        <location evidence="1">Membrane</location>
        <topology evidence="1">Multi-pass membrane protein</topology>
    </subcellularLocation>
</comment>
<sequence length="271" mass="29221">MLSLLSYDFMQRAFLAVIAMSLFSPVLGTFLILRRQSLMSDTLSHVSLSGVAFGLVLGISPTISTIAIVLIAAVFLEYLRTVYKNFMEIGTAILMSTGLAVSLIVMSKGKSSSSMSLDQYLFGSIVTISQEQVIFLFAIAAVVLLLTFLFLRPMYILTFDEDTAFVDGLPVRTMSILFNMVTGVAIALMIPAAGALLVSTIMVLPASIALRLGKNFKSVMLLASAIGFLGMVAGLYISYYAETPASASITIIFVAVFLLVSLLKRFIKIGE</sequence>
<comment type="caution">
    <text evidence="8">The sequence shown here is derived from an EMBL/GenBank/DDBJ whole genome shotgun (WGS) entry which is preliminary data.</text>
</comment>
<evidence type="ECO:0000256" key="1">
    <source>
        <dbReference type="ARBA" id="ARBA00004141"/>
    </source>
</evidence>
<protein>
    <submittedName>
        <fullName evidence="8">High-affinity zinc uptake system membrane protein ZnuB</fullName>
    </submittedName>
</protein>
<reference evidence="8 9" key="1">
    <citation type="submission" date="2018-11" db="EMBL/GenBank/DDBJ databases">
        <title>Species Designations Belie Phenotypic and Genotypic Heterogeneity in Oral Streptococci.</title>
        <authorList>
            <person name="Velsko I."/>
        </authorList>
    </citation>
    <scope>NUCLEOTIDE SEQUENCE [LARGE SCALE GENOMIC DNA]</scope>
    <source>
        <strain evidence="8 9">BCA2</strain>
    </source>
</reference>
<dbReference type="InterPro" id="IPR001626">
    <property type="entry name" value="ABC_TroCD"/>
</dbReference>